<dbReference type="SMART" id="SM00966">
    <property type="entry name" value="SpoVT_AbrB"/>
    <property type="match status" value="1"/>
</dbReference>
<proteinExistence type="predicted"/>
<feature type="domain" description="SpoVT-AbrB" evidence="1">
    <location>
        <begin position="1"/>
        <end position="46"/>
    </location>
</feature>
<dbReference type="EMBL" id="QEFD01000149">
    <property type="protein sequence ID" value="PVU75302.1"/>
    <property type="molecule type" value="Genomic_DNA"/>
</dbReference>
<evidence type="ECO:0000313" key="2">
    <source>
        <dbReference type="EMBL" id="PVU75302.1"/>
    </source>
</evidence>
<sequence>MPETVVTRKYQITIPKEVREVLGIKVGDRLIVKVEDGKIVIEPVRASNALKQLSSIADKYLGGPKNIDAVKLVEESLERETGIH</sequence>
<organism evidence="2 3">
    <name type="scientific">Acidianus hospitalis</name>
    <dbReference type="NCBI Taxonomy" id="563177"/>
    <lineage>
        <taxon>Archaea</taxon>
        <taxon>Thermoproteota</taxon>
        <taxon>Thermoprotei</taxon>
        <taxon>Sulfolobales</taxon>
        <taxon>Sulfolobaceae</taxon>
        <taxon>Acidianus</taxon>
    </lineage>
</organism>
<dbReference type="PROSITE" id="PS51740">
    <property type="entry name" value="SPOVT_ABRB"/>
    <property type="match status" value="1"/>
</dbReference>
<dbReference type="PANTHER" id="PTHR34860">
    <property type="entry name" value="REPRESSOR-LIKE PROTEIN SSO7C3"/>
    <property type="match status" value="1"/>
</dbReference>
<dbReference type="PANTHER" id="PTHR34860:SF6">
    <property type="entry name" value="REPRESSOR-LIKE PROTEIN SSO7C3"/>
    <property type="match status" value="1"/>
</dbReference>
<dbReference type="Pfam" id="PF04014">
    <property type="entry name" value="MazE_antitoxin"/>
    <property type="match status" value="1"/>
</dbReference>
<dbReference type="InterPro" id="IPR007159">
    <property type="entry name" value="SpoVT-AbrB_dom"/>
</dbReference>
<name>A0A2T9X5I0_9CREN</name>
<dbReference type="InterPro" id="IPR037914">
    <property type="entry name" value="SpoVT-AbrB_sf"/>
</dbReference>
<protein>
    <submittedName>
        <fullName evidence="2">AbrB family transcriptional regulator</fullName>
    </submittedName>
</protein>
<dbReference type="GO" id="GO:0003677">
    <property type="term" value="F:DNA binding"/>
    <property type="evidence" value="ECO:0007669"/>
    <property type="project" value="InterPro"/>
</dbReference>
<dbReference type="SUPFAM" id="SSF89447">
    <property type="entry name" value="AbrB/MazE/MraZ-like"/>
    <property type="match status" value="1"/>
</dbReference>
<gene>
    <name evidence="2" type="ORF">DDW13_05140</name>
</gene>
<reference evidence="2 3" key="1">
    <citation type="journal article" date="2015" name="Appl. Environ. Microbiol.">
        <title>Nanoarchaeota, Their Sulfolobales Host, and Nanoarchaeota Virus Distribution across Yellowstone National Park Hot Springs.</title>
        <authorList>
            <person name="Munson-McGee J.H."/>
            <person name="Field E.K."/>
            <person name="Bateson M."/>
            <person name="Rooney C."/>
            <person name="Stepanauskas R."/>
            <person name="Young M.J."/>
        </authorList>
    </citation>
    <scope>NUCLEOTIDE SEQUENCE [LARGE SCALE GENOMIC DNA]</scope>
    <source>
        <strain evidence="2">SCGC AC-742_N10</strain>
    </source>
</reference>
<dbReference type="AlphaFoldDB" id="A0A2T9X5I0"/>
<dbReference type="Proteomes" id="UP000245638">
    <property type="component" value="Unassembled WGS sequence"/>
</dbReference>
<dbReference type="NCBIfam" id="TIGR01439">
    <property type="entry name" value="lp_hng_hel_AbrB"/>
    <property type="match status" value="1"/>
</dbReference>
<evidence type="ECO:0000313" key="3">
    <source>
        <dbReference type="Proteomes" id="UP000245638"/>
    </source>
</evidence>
<accession>A0A2T9X5I0</accession>
<dbReference type="InterPro" id="IPR052975">
    <property type="entry name" value="Repressor-like_regulatory"/>
</dbReference>
<comment type="caution">
    <text evidence="2">The sequence shown here is derived from an EMBL/GenBank/DDBJ whole genome shotgun (WGS) entry which is preliminary data.</text>
</comment>
<dbReference type="Gene3D" id="2.10.260.10">
    <property type="match status" value="1"/>
</dbReference>
<evidence type="ECO:0000259" key="1">
    <source>
        <dbReference type="PROSITE" id="PS51740"/>
    </source>
</evidence>